<keyword evidence="1" id="KW-1133">Transmembrane helix</keyword>
<proteinExistence type="predicted"/>
<keyword evidence="1" id="KW-0812">Transmembrane</keyword>
<feature type="transmembrane region" description="Helical" evidence="1">
    <location>
        <begin position="76"/>
        <end position="101"/>
    </location>
</feature>
<dbReference type="Pfam" id="PF11026">
    <property type="entry name" value="DUF2721"/>
    <property type="match status" value="1"/>
</dbReference>
<organism evidence="2 3">
    <name type="scientific">Rhizobium setariae</name>
    <dbReference type="NCBI Taxonomy" id="2801340"/>
    <lineage>
        <taxon>Bacteria</taxon>
        <taxon>Pseudomonadati</taxon>
        <taxon>Pseudomonadota</taxon>
        <taxon>Alphaproteobacteria</taxon>
        <taxon>Hyphomicrobiales</taxon>
        <taxon>Rhizobiaceae</taxon>
        <taxon>Rhizobium/Agrobacterium group</taxon>
        <taxon>Rhizobium</taxon>
    </lineage>
</organism>
<gene>
    <name evidence="2" type="ORF">JJB09_21315</name>
</gene>
<dbReference type="Proteomes" id="UP000633219">
    <property type="component" value="Unassembled WGS sequence"/>
</dbReference>
<keyword evidence="3" id="KW-1185">Reference proteome</keyword>
<dbReference type="AlphaFoldDB" id="A0A937CP63"/>
<dbReference type="RefSeq" id="WP_201663106.1">
    <property type="nucleotide sequence ID" value="NZ_JAEQNC010000014.1"/>
</dbReference>
<sequence length="162" mass="17762">MDGSSTSAVPAIVSVIETALTPVFLLAGTAAVLNVVSMRLARVSDRANDIADLVIHGRDANEARREQLSYLRRRTLALEASVILAILSAVFTCLSTMGLLFGAIREEYRDAVLFWFFGAALVALTLSFFAFMYEMVGAACSMMRQIKSDKLQRRNVYQSDIG</sequence>
<accession>A0A937CP63</accession>
<evidence type="ECO:0000313" key="2">
    <source>
        <dbReference type="EMBL" id="MBL0374556.1"/>
    </source>
</evidence>
<feature type="transmembrane region" description="Helical" evidence="1">
    <location>
        <begin position="12"/>
        <end position="36"/>
    </location>
</feature>
<feature type="transmembrane region" description="Helical" evidence="1">
    <location>
        <begin position="113"/>
        <end position="133"/>
    </location>
</feature>
<evidence type="ECO:0000256" key="1">
    <source>
        <dbReference type="SAM" id="Phobius"/>
    </source>
</evidence>
<name>A0A937CP63_9HYPH</name>
<protein>
    <submittedName>
        <fullName evidence="2">DUF2721 domain-containing protein</fullName>
    </submittedName>
</protein>
<comment type="caution">
    <text evidence="2">The sequence shown here is derived from an EMBL/GenBank/DDBJ whole genome shotgun (WGS) entry which is preliminary data.</text>
</comment>
<dbReference type="InterPro" id="IPR021279">
    <property type="entry name" value="DUF2721"/>
</dbReference>
<reference evidence="2" key="1">
    <citation type="submission" date="2021-01" db="EMBL/GenBank/DDBJ databases">
        <title>Rhizobium sp. strain KVB221 16S ribosomal RNA gene Genome sequencing and assembly.</title>
        <authorList>
            <person name="Kang M."/>
        </authorList>
    </citation>
    <scope>NUCLEOTIDE SEQUENCE</scope>
    <source>
        <strain evidence="2">KVB221</strain>
    </source>
</reference>
<dbReference type="EMBL" id="JAEQNC010000014">
    <property type="protein sequence ID" value="MBL0374556.1"/>
    <property type="molecule type" value="Genomic_DNA"/>
</dbReference>
<evidence type="ECO:0000313" key="3">
    <source>
        <dbReference type="Proteomes" id="UP000633219"/>
    </source>
</evidence>
<keyword evidence="1" id="KW-0472">Membrane</keyword>